<protein>
    <submittedName>
        <fullName evidence="2">Uncharacterized protein</fullName>
    </submittedName>
</protein>
<comment type="caution">
    <text evidence="2">The sequence shown here is derived from an EMBL/GenBank/DDBJ whole genome shotgun (WGS) entry which is preliminary data.</text>
</comment>
<evidence type="ECO:0000313" key="3">
    <source>
        <dbReference type="EMBL" id="CAL1152371.1"/>
    </source>
</evidence>
<proteinExistence type="predicted"/>
<feature type="compositionally biased region" description="Basic and acidic residues" evidence="1">
    <location>
        <begin position="195"/>
        <end position="222"/>
    </location>
</feature>
<dbReference type="EMBL" id="CAMXCT020002566">
    <property type="protein sequence ID" value="CAL1152371.1"/>
    <property type="molecule type" value="Genomic_DNA"/>
</dbReference>
<evidence type="ECO:0000313" key="2">
    <source>
        <dbReference type="EMBL" id="CAI3998996.1"/>
    </source>
</evidence>
<evidence type="ECO:0000313" key="4">
    <source>
        <dbReference type="Proteomes" id="UP001152797"/>
    </source>
</evidence>
<reference evidence="2" key="1">
    <citation type="submission" date="2022-10" db="EMBL/GenBank/DDBJ databases">
        <authorList>
            <person name="Chen Y."/>
            <person name="Dougan E. K."/>
            <person name="Chan C."/>
            <person name="Rhodes N."/>
            <person name="Thang M."/>
        </authorList>
    </citation>
    <scope>NUCLEOTIDE SEQUENCE</scope>
</reference>
<name>A0A9P1CZ69_9DINO</name>
<organism evidence="2">
    <name type="scientific">Cladocopium goreaui</name>
    <dbReference type="NCBI Taxonomy" id="2562237"/>
    <lineage>
        <taxon>Eukaryota</taxon>
        <taxon>Sar</taxon>
        <taxon>Alveolata</taxon>
        <taxon>Dinophyceae</taxon>
        <taxon>Suessiales</taxon>
        <taxon>Symbiodiniaceae</taxon>
        <taxon>Cladocopium</taxon>
    </lineage>
</organism>
<dbReference type="EMBL" id="CAMXCT030002566">
    <property type="protein sequence ID" value="CAL4786308.1"/>
    <property type="molecule type" value="Genomic_DNA"/>
</dbReference>
<evidence type="ECO:0000256" key="1">
    <source>
        <dbReference type="SAM" id="MobiDB-lite"/>
    </source>
</evidence>
<keyword evidence="4" id="KW-1185">Reference proteome</keyword>
<sequence>ESYTSDLLERYPDVKESLVPIGRVEDGEESPPDPSDIRKAQALVGELSLGAEIESECCMEIPNQAVQQEVWKLKHMAGVELAADFLTKPSTVGTTWARFRTFAGFYDMAEPGDLESLKKIAICKDWGLKGLAVAVELEKWNLSVEEQKTGSATGFGRYAREPWTLRRLLPQLLVELAAMVEKIGLISLGWSPSQGDERKHQQEQKDEDLTRLHDGEARDSGHRTQHLIWFEGQQELALRHEVMKARQVAADHGDWPSWEGISVEESDEEADPGQALPHEHLELMRLDDQVPPGAEEKGLSPGPQEGSLRGLFAGAYTRVTVGFVGREGSSRLRTSGLMLSVILAKEKMYCEVDKGIVLYYLTYQLAMTKQLDLMAGRMPLRHLLQQLLQRRLQQLATLVAVGCWTEHSLWWPTFAVAMGIFNRKKVN</sequence>
<reference evidence="3" key="2">
    <citation type="submission" date="2024-04" db="EMBL/GenBank/DDBJ databases">
        <authorList>
            <person name="Chen Y."/>
            <person name="Shah S."/>
            <person name="Dougan E. K."/>
            <person name="Thang M."/>
            <person name="Chan C."/>
        </authorList>
    </citation>
    <scope>NUCLEOTIDE SEQUENCE [LARGE SCALE GENOMIC DNA]</scope>
</reference>
<dbReference type="AlphaFoldDB" id="A0A9P1CZ69"/>
<feature type="non-terminal residue" evidence="2">
    <location>
        <position position="427"/>
    </location>
</feature>
<gene>
    <name evidence="2" type="ORF">C1SCF055_LOCUS25248</name>
</gene>
<dbReference type="EMBL" id="CAMXCT010002566">
    <property type="protein sequence ID" value="CAI3998996.1"/>
    <property type="molecule type" value="Genomic_DNA"/>
</dbReference>
<feature type="region of interest" description="Disordered" evidence="1">
    <location>
        <begin position="191"/>
        <end position="224"/>
    </location>
</feature>
<dbReference type="Proteomes" id="UP001152797">
    <property type="component" value="Unassembled WGS sequence"/>
</dbReference>
<accession>A0A9P1CZ69</accession>